<feature type="compositionally biased region" description="Basic and acidic residues" evidence="5">
    <location>
        <begin position="154"/>
        <end position="168"/>
    </location>
</feature>
<dbReference type="OrthoDB" id="9815778at2"/>
<reference evidence="9 11" key="2">
    <citation type="submission" date="2018-08" db="EMBL/GenBank/DDBJ databases">
        <title>Brachybacterium saurashtrense DSM 23186.</title>
        <authorList>
            <person name="Li Y."/>
        </authorList>
    </citation>
    <scope>NUCLEOTIDE SEQUENCE [LARGE SCALE GENOMIC DNA]</scope>
    <source>
        <strain evidence="9 11">DSM 23186</strain>
    </source>
</reference>
<evidence type="ECO:0000256" key="5">
    <source>
        <dbReference type="SAM" id="MobiDB-lite"/>
    </source>
</evidence>
<dbReference type="GO" id="GO:0006508">
    <property type="term" value="P:proteolysis"/>
    <property type="evidence" value="ECO:0007669"/>
    <property type="project" value="UniProtKB-KW"/>
</dbReference>
<evidence type="ECO:0000256" key="3">
    <source>
        <dbReference type="ARBA" id="ARBA00022801"/>
    </source>
</evidence>
<organism evidence="9 11">
    <name type="scientific">Brachybacterium saurashtrense</name>
    <dbReference type="NCBI Taxonomy" id="556288"/>
    <lineage>
        <taxon>Bacteria</taxon>
        <taxon>Bacillati</taxon>
        <taxon>Actinomycetota</taxon>
        <taxon>Actinomycetes</taxon>
        <taxon>Micrococcales</taxon>
        <taxon>Dermabacteraceae</taxon>
        <taxon>Brachybacterium</taxon>
    </lineage>
</organism>
<comment type="similarity">
    <text evidence="1">Belongs to the peptidase C40 family.</text>
</comment>
<evidence type="ECO:0000313" key="11">
    <source>
        <dbReference type="Proteomes" id="UP000282185"/>
    </source>
</evidence>
<keyword evidence="4" id="KW-0788">Thiol protease</keyword>
<feature type="compositionally biased region" description="Low complexity" evidence="5">
    <location>
        <begin position="133"/>
        <end position="153"/>
    </location>
</feature>
<feature type="chain" id="PRO_5043366157" evidence="6">
    <location>
        <begin position="51"/>
        <end position="305"/>
    </location>
</feature>
<feature type="compositionally biased region" description="Low complexity" evidence="5">
    <location>
        <begin position="169"/>
        <end position="198"/>
    </location>
</feature>
<keyword evidence="10" id="KW-1185">Reference proteome</keyword>
<name>A0A345YKN2_9MICO</name>
<dbReference type="PROSITE" id="PS51935">
    <property type="entry name" value="NLPC_P60"/>
    <property type="match status" value="1"/>
</dbReference>
<dbReference type="Proteomes" id="UP000254236">
    <property type="component" value="Chromosome"/>
</dbReference>
<feature type="region of interest" description="Disordered" evidence="5">
    <location>
        <begin position="120"/>
        <end position="198"/>
    </location>
</feature>
<gene>
    <name evidence="8" type="ORF">DWV08_01835</name>
    <name evidence="9" type="ORF">DXU92_06965</name>
</gene>
<evidence type="ECO:0000313" key="9">
    <source>
        <dbReference type="EMBL" id="RRR23096.1"/>
    </source>
</evidence>
<keyword evidence="2" id="KW-0645">Protease</keyword>
<feature type="signal peptide" evidence="6">
    <location>
        <begin position="1"/>
        <end position="50"/>
    </location>
</feature>
<feature type="compositionally biased region" description="Polar residues" evidence="5">
    <location>
        <begin position="63"/>
        <end position="73"/>
    </location>
</feature>
<dbReference type="PANTHER" id="PTHR47053:SF1">
    <property type="entry name" value="MUREIN DD-ENDOPEPTIDASE MEPH-RELATED"/>
    <property type="match status" value="1"/>
</dbReference>
<evidence type="ECO:0000313" key="10">
    <source>
        <dbReference type="Proteomes" id="UP000254236"/>
    </source>
</evidence>
<evidence type="ECO:0000256" key="1">
    <source>
        <dbReference type="ARBA" id="ARBA00007074"/>
    </source>
</evidence>
<evidence type="ECO:0000256" key="6">
    <source>
        <dbReference type="SAM" id="SignalP"/>
    </source>
</evidence>
<evidence type="ECO:0000259" key="7">
    <source>
        <dbReference type="PROSITE" id="PS51935"/>
    </source>
</evidence>
<evidence type="ECO:0000256" key="2">
    <source>
        <dbReference type="ARBA" id="ARBA00022670"/>
    </source>
</evidence>
<protein>
    <submittedName>
        <fullName evidence="9">NlpC/P60 family protein</fullName>
    </submittedName>
</protein>
<accession>A0A345YKN2</accession>
<feature type="domain" description="NlpC/P60" evidence="7">
    <location>
        <begin position="194"/>
        <end position="305"/>
    </location>
</feature>
<dbReference type="InterPro" id="IPR038765">
    <property type="entry name" value="Papain-like_cys_pep_sf"/>
</dbReference>
<dbReference type="Proteomes" id="UP000282185">
    <property type="component" value="Unassembled WGS sequence"/>
</dbReference>
<feature type="region of interest" description="Disordered" evidence="5">
    <location>
        <begin position="56"/>
        <end position="75"/>
    </location>
</feature>
<proteinExistence type="inferred from homology"/>
<keyword evidence="6" id="KW-0732">Signal</keyword>
<dbReference type="InterPro" id="IPR051202">
    <property type="entry name" value="Peptidase_C40"/>
</dbReference>
<dbReference type="Pfam" id="PF00877">
    <property type="entry name" value="NLPC_P60"/>
    <property type="match status" value="1"/>
</dbReference>
<evidence type="ECO:0000313" key="8">
    <source>
        <dbReference type="EMBL" id="AXK44484.1"/>
    </source>
</evidence>
<evidence type="ECO:0000256" key="4">
    <source>
        <dbReference type="ARBA" id="ARBA00022807"/>
    </source>
</evidence>
<dbReference type="KEGG" id="bsau:DWV08_01835"/>
<dbReference type="EMBL" id="QSWH01000003">
    <property type="protein sequence ID" value="RRR23096.1"/>
    <property type="molecule type" value="Genomic_DNA"/>
</dbReference>
<dbReference type="InterPro" id="IPR000064">
    <property type="entry name" value="NLP_P60_dom"/>
</dbReference>
<dbReference type="EMBL" id="CP031356">
    <property type="protein sequence ID" value="AXK44484.1"/>
    <property type="molecule type" value="Genomic_DNA"/>
</dbReference>
<keyword evidence="3" id="KW-0378">Hydrolase</keyword>
<dbReference type="AlphaFoldDB" id="A0A345YKN2"/>
<dbReference type="PANTHER" id="PTHR47053">
    <property type="entry name" value="MUREIN DD-ENDOPEPTIDASE MEPH-RELATED"/>
    <property type="match status" value="1"/>
</dbReference>
<dbReference type="Gene3D" id="3.90.1720.10">
    <property type="entry name" value="endopeptidase domain like (from Nostoc punctiforme)"/>
    <property type="match status" value="1"/>
</dbReference>
<sequence length="305" mass="31045">MPRGWELYVSMTANHTHRRAMRTVTPMSRAGRAGAGAAMAAAMLFGGASAATAEPQADAPQADVTQADSSSAVAGTAVTPVGIPAAEVAEDEDVEPSLAPAPEVGTISIEVGPTEEEIAAAEAAAEAERQAAEEAAAQEAAEQEAASSSQSTETRQDDSSSRSEERSSSSDSSESQESSSSSESSQESAPAPSAAKGSSILATARSGIGTPYVYGGTSPSGWDCSGFVQWVYAQHGISLPRGAAAQAAAGTVIPRSEARPGDLVYKPGHIGIYAGGNQFVDAGNSRVDTSERNIYSGSWTFIRIG</sequence>
<reference evidence="8 10" key="1">
    <citation type="submission" date="2018-07" db="EMBL/GenBank/DDBJ databases">
        <title>Brachybacterium saurashtrense DSM 23186 genome sequence.</title>
        <authorList>
            <person name="Guo L."/>
        </authorList>
    </citation>
    <scope>NUCLEOTIDE SEQUENCE [LARGE SCALE GENOMIC DNA]</scope>
    <source>
        <strain evidence="8 10">DSM 23186</strain>
    </source>
</reference>
<dbReference type="SUPFAM" id="SSF54001">
    <property type="entry name" value="Cysteine proteinases"/>
    <property type="match status" value="1"/>
</dbReference>
<dbReference type="GO" id="GO:0008234">
    <property type="term" value="F:cysteine-type peptidase activity"/>
    <property type="evidence" value="ECO:0007669"/>
    <property type="project" value="UniProtKB-KW"/>
</dbReference>